<dbReference type="PANTHER" id="PTHR30181">
    <property type="entry name" value="MANNITOL PERMEASE IIC COMPONENT"/>
    <property type="match status" value="1"/>
</dbReference>
<dbReference type="RefSeq" id="WP_207704642.1">
    <property type="nucleotide sequence ID" value="NZ_JAFREL020000003.1"/>
</dbReference>
<dbReference type="Proteomes" id="UP000664357">
    <property type="component" value="Unassembled WGS sequence"/>
</dbReference>
<dbReference type="Pfam" id="PF02378">
    <property type="entry name" value="PTS_EIIC"/>
    <property type="match status" value="1"/>
</dbReference>
<protein>
    <recommendedName>
        <fullName evidence="5">PTS system mannitol-specific EIICB component</fullName>
        <ecNumber evidence="4">2.7.1.197</ecNumber>
    </recommendedName>
    <alternativeName>
        <fullName evidence="15">EIICB-Mtl</fullName>
    </alternativeName>
</protein>
<evidence type="ECO:0000256" key="4">
    <source>
        <dbReference type="ARBA" id="ARBA00011909"/>
    </source>
</evidence>
<keyword evidence="7" id="KW-1003">Cell membrane</keyword>
<feature type="transmembrane region" description="Helical" evidence="16">
    <location>
        <begin position="104"/>
        <end position="123"/>
    </location>
</feature>
<proteinExistence type="predicted"/>
<dbReference type="CDD" id="cd05567">
    <property type="entry name" value="PTS_IIB_mannitol"/>
    <property type="match status" value="1"/>
</dbReference>
<keyword evidence="12 16" id="KW-0812">Transmembrane</keyword>
<evidence type="ECO:0000256" key="16">
    <source>
        <dbReference type="SAM" id="Phobius"/>
    </source>
</evidence>
<feature type="domain" description="PTS EIIC type-2" evidence="18">
    <location>
        <begin position="21"/>
        <end position="344"/>
    </location>
</feature>
<dbReference type="InterPro" id="IPR003501">
    <property type="entry name" value="PTS_EIIB_2/3"/>
</dbReference>
<evidence type="ECO:0000256" key="10">
    <source>
        <dbReference type="ARBA" id="ARBA00022679"/>
    </source>
</evidence>
<keyword evidence="6" id="KW-0813">Transport</keyword>
<feature type="transmembrane region" description="Helical" evidence="16">
    <location>
        <begin position="143"/>
        <end position="170"/>
    </location>
</feature>
<name>A0ABV0EWJ8_9ENTE</name>
<keyword evidence="20" id="KW-1185">Reference proteome</keyword>
<evidence type="ECO:0000259" key="18">
    <source>
        <dbReference type="PROSITE" id="PS51104"/>
    </source>
</evidence>
<evidence type="ECO:0000256" key="6">
    <source>
        <dbReference type="ARBA" id="ARBA00022448"/>
    </source>
</evidence>
<evidence type="ECO:0000256" key="8">
    <source>
        <dbReference type="ARBA" id="ARBA00022553"/>
    </source>
</evidence>
<keyword evidence="11" id="KW-0598">Phosphotransferase system</keyword>
<evidence type="ECO:0000256" key="12">
    <source>
        <dbReference type="ARBA" id="ARBA00022692"/>
    </source>
</evidence>
<dbReference type="EC" id="2.7.1.197" evidence="4"/>
<evidence type="ECO:0000256" key="2">
    <source>
        <dbReference type="ARBA" id="ARBA00002434"/>
    </source>
</evidence>
<comment type="subcellular location">
    <subcellularLocation>
        <location evidence="3">Cell membrane</location>
        <topology evidence="3">Multi-pass membrane protein</topology>
    </subcellularLocation>
</comment>
<evidence type="ECO:0000256" key="15">
    <source>
        <dbReference type="ARBA" id="ARBA00033349"/>
    </source>
</evidence>
<dbReference type="PROSITE" id="PS51104">
    <property type="entry name" value="PTS_EIIC_TYPE_2"/>
    <property type="match status" value="1"/>
</dbReference>
<keyword evidence="9" id="KW-0762">Sugar transport</keyword>
<dbReference type="SUPFAM" id="SSF52794">
    <property type="entry name" value="PTS system IIB component-like"/>
    <property type="match status" value="1"/>
</dbReference>
<sequence>MESKVSVPSKSVDWKTKVQKFGGMLSSMIMPNIGAFIAWGLITALFIPTGWFPNETLGQLVDPSIKYLLPLLIAYTAGANVYDRRGGVIGAVATMGIIIGSDMPMLMGAMVMGPVAAIIIRRVDKLYEGKVKPGLEMLVDNFSIGIVGGILMILGLIAIEPIFNVILSGLSTGVNWFVDKNLIPLTSIFVAPAQVLFLNNAINHGIMSPLGIEQVVETGKSILFLVEGNSGPLVGVMLAFCFFGKGVAKKTAPASTIIVMFGGIAEVYFPYILMKPILVLAPIFGSMTSLTIFQFFGGGTVAVPSPGSIIAFLLMTPRGSFIVNIVGYFAGMGVSCLIASFLLKRDKTMVDDTEELIETEVGPINDGAALEHAVAGAQTGQAITGEIDPSRIHKIVVACDAGMGSSAMGASMLKTKVNKAMLNMEVINKSINNIPDDADLVITHQDLLDRAIENNKDKPNIQYLTLSAFMDGAEYDAIVKKLKDE</sequence>
<accession>A0ABV0EWJ8</accession>
<dbReference type="Pfam" id="PF02302">
    <property type="entry name" value="PTS_IIB"/>
    <property type="match status" value="1"/>
</dbReference>
<dbReference type="EMBL" id="JAFREL020000003">
    <property type="protein sequence ID" value="MEO1771637.1"/>
    <property type="molecule type" value="Genomic_DNA"/>
</dbReference>
<feature type="transmembrane region" description="Helical" evidence="16">
    <location>
        <begin position="255"/>
        <end position="273"/>
    </location>
</feature>
<comment type="catalytic activity">
    <reaction evidence="1">
        <text>D-mannitol(out) + N(pros)-phospho-L-histidyl-[protein] = D-mannitol 1-phosphate(in) + L-histidyl-[protein]</text>
        <dbReference type="Rhea" id="RHEA:33363"/>
        <dbReference type="Rhea" id="RHEA-COMP:9745"/>
        <dbReference type="Rhea" id="RHEA-COMP:9746"/>
        <dbReference type="ChEBI" id="CHEBI:16899"/>
        <dbReference type="ChEBI" id="CHEBI:29979"/>
        <dbReference type="ChEBI" id="CHEBI:61381"/>
        <dbReference type="ChEBI" id="CHEBI:64837"/>
        <dbReference type="EC" id="2.7.1.197"/>
    </reaction>
</comment>
<dbReference type="InterPro" id="IPR050893">
    <property type="entry name" value="Sugar_PTS"/>
</dbReference>
<feature type="transmembrane region" description="Helical" evidence="16">
    <location>
        <begin position="293"/>
        <end position="314"/>
    </location>
</feature>
<dbReference type="InterPro" id="IPR029503">
    <property type="entry name" value="PTS_EIIB_mannitol"/>
</dbReference>
<feature type="transmembrane region" description="Helical" evidence="16">
    <location>
        <begin position="21"/>
        <end position="47"/>
    </location>
</feature>
<dbReference type="PROSITE" id="PS51099">
    <property type="entry name" value="PTS_EIIB_TYPE_2"/>
    <property type="match status" value="1"/>
</dbReference>
<evidence type="ECO:0000256" key="1">
    <source>
        <dbReference type="ARBA" id="ARBA00001655"/>
    </source>
</evidence>
<keyword evidence="14 16" id="KW-0472">Membrane</keyword>
<comment type="caution">
    <text evidence="19">The sequence shown here is derived from an EMBL/GenBank/DDBJ whole genome shotgun (WGS) entry which is preliminary data.</text>
</comment>
<gene>
    <name evidence="19" type="ORF">JZO67_003618</name>
</gene>
<evidence type="ECO:0000256" key="13">
    <source>
        <dbReference type="ARBA" id="ARBA00022989"/>
    </source>
</evidence>
<keyword evidence="13 16" id="KW-1133">Transmembrane helix</keyword>
<dbReference type="InterPro" id="IPR013014">
    <property type="entry name" value="PTS_EIIC_2"/>
</dbReference>
<evidence type="ECO:0000313" key="19">
    <source>
        <dbReference type="EMBL" id="MEO1771637.1"/>
    </source>
</evidence>
<reference evidence="19 20" key="1">
    <citation type="submission" date="2024-02" db="EMBL/GenBank/DDBJ databases">
        <title>The Genome Sequence of Enterococcus sp. DIV0159.</title>
        <authorList>
            <person name="Earl A."/>
            <person name="Manson A."/>
            <person name="Gilmore M."/>
            <person name="Sanders J."/>
            <person name="Shea T."/>
            <person name="Howe W."/>
            <person name="Livny J."/>
            <person name="Cuomo C."/>
            <person name="Neafsey D."/>
            <person name="Birren B."/>
        </authorList>
    </citation>
    <scope>NUCLEOTIDE SEQUENCE [LARGE SCALE GENOMIC DNA]</scope>
    <source>
        <strain evidence="19 20">665A</strain>
    </source>
</reference>
<dbReference type="PANTHER" id="PTHR30181:SF2">
    <property type="entry name" value="PTS SYSTEM MANNITOL-SPECIFIC EIICBA COMPONENT"/>
    <property type="match status" value="1"/>
</dbReference>
<dbReference type="InterPro" id="IPR036095">
    <property type="entry name" value="PTS_EIIB-like_sf"/>
</dbReference>
<comment type="function">
    <text evidence="2">The phosphoenolpyruvate-dependent sugar phosphotransferase system (sugar PTS), a major carbohydrate active transport system, catalyzes the phosphorylation of incoming sugar substrates concomitantly with their translocation across the cell membrane. The enzyme II CmtAB PTS system is involved in D-mannitol transport.</text>
</comment>
<dbReference type="InterPro" id="IPR013011">
    <property type="entry name" value="PTS_EIIB_2"/>
</dbReference>
<dbReference type="InterPro" id="IPR003352">
    <property type="entry name" value="PTS_EIIC"/>
</dbReference>
<evidence type="ECO:0000256" key="14">
    <source>
        <dbReference type="ARBA" id="ARBA00023136"/>
    </source>
</evidence>
<keyword evidence="8" id="KW-0597">Phosphoprotein</keyword>
<feature type="transmembrane region" description="Helical" evidence="16">
    <location>
        <begin position="321"/>
        <end position="343"/>
    </location>
</feature>
<evidence type="ECO:0000256" key="9">
    <source>
        <dbReference type="ARBA" id="ARBA00022597"/>
    </source>
</evidence>
<evidence type="ECO:0000313" key="20">
    <source>
        <dbReference type="Proteomes" id="UP000664357"/>
    </source>
</evidence>
<evidence type="ECO:0000259" key="17">
    <source>
        <dbReference type="PROSITE" id="PS51099"/>
    </source>
</evidence>
<evidence type="ECO:0000256" key="5">
    <source>
        <dbReference type="ARBA" id="ARBA00021825"/>
    </source>
</evidence>
<feature type="domain" description="PTS EIIB type-2" evidence="17">
    <location>
        <begin position="393"/>
        <end position="485"/>
    </location>
</feature>
<feature type="transmembrane region" description="Helical" evidence="16">
    <location>
        <begin position="222"/>
        <end position="243"/>
    </location>
</feature>
<evidence type="ECO:0000256" key="3">
    <source>
        <dbReference type="ARBA" id="ARBA00004651"/>
    </source>
</evidence>
<organism evidence="19 20">
    <name type="scientific">Candidatus Enterococcus ferrettii</name>
    <dbReference type="NCBI Taxonomy" id="2815324"/>
    <lineage>
        <taxon>Bacteria</taxon>
        <taxon>Bacillati</taxon>
        <taxon>Bacillota</taxon>
        <taxon>Bacilli</taxon>
        <taxon>Lactobacillales</taxon>
        <taxon>Enterococcaceae</taxon>
        <taxon>Enterococcus</taxon>
    </lineage>
</organism>
<dbReference type="Gene3D" id="3.40.50.2300">
    <property type="match status" value="1"/>
</dbReference>
<evidence type="ECO:0000256" key="7">
    <source>
        <dbReference type="ARBA" id="ARBA00022475"/>
    </source>
</evidence>
<keyword evidence="10" id="KW-0808">Transferase</keyword>
<evidence type="ECO:0000256" key="11">
    <source>
        <dbReference type="ARBA" id="ARBA00022683"/>
    </source>
</evidence>